<dbReference type="PANTHER" id="PTHR33116">
    <property type="entry name" value="REVERSE TRANSCRIPTASE ZINC-BINDING DOMAIN-CONTAINING PROTEIN-RELATED-RELATED"/>
    <property type="match status" value="1"/>
</dbReference>
<dbReference type="EMBL" id="JACGWN010000005">
    <property type="protein sequence ID" value="KAL0449106.1"/>
    <property type="molecule type" value="Genomic_DNA"/>
</dbReference>
<protein>
    <recommendedName>
        <fullName evidence="2">Reverse transcriptase</fullName>
    </recommendedName>
</protein>
<sequence>MVEIKGILSMFEAVLGLKFNLDKSAIVFSRNTPPHIRAELASIIGVAVKDKHDKYLGLPSTVGRSKREVFEGLKDRYWQKLNGWVPSIFHKMAGWC</sequence>
<evidence type="ECO:0008006" key="2">
    <source>
        <dbReference type="Google" id="ProtNLM"/>
    </source>
</evidence>
<reference evidence="1" key="1">
    <citation type="submission" date="2020-06" db="EMBL/GenBank/DDBJ databases">
        <authorList>
            <person name="Li T."/>
            <person name="Hu X."/>
            <person name="Zhang T."/>
            <person name="Song X."/>
            <person name="Zhang H."/>
            <person name="Dai N."/>
            <person name="Sheng W."/>
            <person name="Hou X."/>
            <person name="Wei L."/>
        </authorList>
    </citation>
    <scope>NUCLEOTIDE SEQUENCE</scope>
    <source>
        <strain evidence="1">KEN1</strain>
        <tissue evidence="1">Leaf</tissue>
    </source>
</reference>
<comment type="caution">
    <text evidence="1">The sequence shown here is derived from an EMBL/GenBank/DDBJ whole genome shotgun (WGS) entry which is preliminary data.</text>
</comment>
<organism evidence="1">
    <name type="scientific">Sesamum latifolium</name>
    <dbReference type="NCBI Taxonomy" id="2727402"/>
    <lineage>
        <taxon>Eukaryota</taxon>
        <taxon>Viridiplantae</taxon>
        <taxon>Streptophyta</taxon>
        <taxon>Embryophyta</taxon>
        <taxon>Tracheophyta</taxon>
        <taxon>Spermatophyta</taxon>
        <taxon>Magnoliopsida</taxon>
        <taxon>eudicotyledons</taxon>
        <taxon>Gunneridae</taxon>
        <taxon>Pentapetalae</taxon>
        <taxon>asterids</taxon>
        <taxon>lamiids</taxon>
        <taxon>Lamiales</taxon>
        <taxon>Pedaliaceae</taxon>
        <taxon>Sesamum</taxon>
    </lineage>
</organism>
<reference evidence="1" key="2">
    <citation type="journal article" date="2024" name="Plant">
        <title>Genomic evolution and insights into agronomic trait innovations of Sesamum species.</title>
        <authorList>
            <person name="Miao H."/>
            <person name="Wang L."/>
            <person name="Qu L."/>
            <person name="Liu H."/>
            <person name="Sun Y."/>
            <person name="Le M."/>
            <person name="Wang Q."/>
            <person name="Wei S."/>
            <person name="Zheng Y."/>
            <person name="Lin W."/>
            <person name="Duan Y."/>
            <person name="Cao H."/>
            <person name="Xiong S."/>
            <person name="Wang X."/>
            <person name="Wei L."/>
            <person name="Li C."/>
            <person name="Ma Q."/>
            <person name="Ju M."/>
            <person name="Zhao R."/>
            <person name="Li G."/>
            <person name="Mu C."/>
            <person name="Tian Q."/>
            <person name="Mei H."/>
            <person name="Zhang T."/>
            <person name="Gao T."/>
            <person name="Zhang H."/>
        </authorList>
    </citation>
    <scope>NUCLEOTIDE SEQUENCE</scope>
    <source>
        <strain evidence="1">KEN1</strain>
    </source>
</reference>
<name>A0AAW2X674_9LAMI</name>
<proteinExistence type="predicted"/>
<evidence type="ECO:0000313" key="1">
    <source>
        <dbReference type="EMBL" id="KAL0449106.1"/>
    </source>
</evidence>
<gene>
    <name evidence="1" type="ORF">Slati_1467000</name>
</gene>
<dbReference type="AlphaFoldDB" id="A0AAW2X674"/>
<dbReference type="PANTHER" id="PTHR33116:SF86">
    <property type="entry name" value="REVERSE TRANSCRIPTASE DOMAIN-CONTAINING PROTEIN"/>
    <property type="match status" value="1"/>
</dbReference>
<accession>A0AAW2X674</accession>